<sequence length="89" mass="9609">MWICGQLRIRGTSLRALALRAGVTHQAMSAALMAPNIHLEPAIAEAIGLTPQTLFPERFGAGGVRLTRTRTIQRSTQPRCDKVESAGGR</sequence>
<dbReference type="Gene3D" id="1.10.260.40">
    <property type="entry name" value="lambda repressor-like DNA-binding domains"/>
    <property type="match status" value="1"/>
</dbReference>
<evidence type="ECO:0000313" key="7">
    <source>
        <dbReference type="Proteomes" id="UP000011744"/>
    </source>
</evidence>
<dbReference type="InterPro" id="IPR038722">
    <property type="entry name" value="Ner_HTH_dom"/>
</dbReference>
<dbReference type="Proteomes" id="UP000011744">
    <property type="component" value="Unassembled WGS sequence"/>
</dbReference>
<keyword evidence="2" id="KW-0805">Transcription regulation</keyword>
<proteinExistence type="inferred from homology"/>
<evidence type="ECO:0000256" key="3">
    <source>
        <dbReference type="ARBA" id="ARBA00023125"/>
    </source>
</evidence>
<organism evidence="6 7">
    <name type="scientific">Paramagnetospirillum caucaseum</name>
    <dbReference type="NCBI Taxonomy" id="1244869"/>
    <lineage>
        <taxon>Bacteria</taxon>
        <taxon>Pseudomonadati</taxon>
        <taxon>Pseudomonadota</taxon>
        <taxon>Alphaproteobacteria</taxon>
        <taxon>Rhodospirillales</taxon>
        <taxon>Magnetospirillaceae</taxon>
        <taxon>Paramagnetospirillum</taxon>
    </lineage>
</organism>
<evidence type="ECO:0000259" key="5">
    <source>
        <dbReference type="Pfam" id="PF13693"/>
    </source>
</evidence>
<dbReference type="GO" id="GO:0003677">
    <property type="term" value="F:DNA binding"/>
    <property type="evidence" value="ECO:0007669"/>
    <property type="project" value="UniProtKB-KW"/>
</dbReference>
<dbReference type="PATRIC" id="fig|1244869.3.peg.2417"/>
<gene>
    <name evidence="6" type="ORF">H261_11984</name>
</gene>
<keyword evidence="3 6" id="KW-0238">DNA-binding</keyword>
<evidence type="ECO:0000256" key="4">
    <source>
        <dbReference type="ARBA" id="ARBA00023163"/>
    </source>
</evidence>
<dbReference type="RefSeq" id="WP_008617768.1">
    <property type="nucleotide sequence ID" value="NZ_AONQ01000028.1"/>
</dbReference>
<name>M3AAF8_9PROT</name>
<dbReference type="STRING" id="1244869.H261_11984"/>
<dbReference type="Pfam" id="PF13693">
    <property type="entry name" value="HTH_35"/>
    <property type="match status" value="1"/>
</dbReference>
<comment type="caution">
    <text evidence="6">The sequence shown here is derived from an EMBL/GenBank/DDBJ whole genome shotgun (WGS) entry which is preliminary data.</text>
</comment>
<evidence type="ECO:0000313" key="6">
    <source>
        <dbReference type="EMBL" id="EME69753.1"/>
    </source>
</evidence>
<comment type="similarity">
    <text evidence="1">Belongs to the ner transcriptional regulatory family.</text>
</comment>
<dbReference type="EMBL" id="AONQ01000028">
    <property type="protein sequence ID" value="EME69753.1"/>
    <property type="molecule type" value="Genomic_DNA"/>
</dbReference>
<keyword evidence="4" id="KW-0804">Transcription</keyword>
<reference evidence="6 7" key="1">
    <citation type="journal article" date="2014" name="Genome Announc.">
        <title>Draft Genome Sequence of Magnetospirillum sp. Strain SO-1, a Freshwater Magnetotactic Bacterium Isolated from the Ol'khovka River, Russia.</title>
        <authorList>
            <person name="Grouzdev D.S."/>
            <person name="Dziuba M.V."/>
            <person name="Sukhacheva M.S."/>
            <person name="Mardanov A.V."/>
            <person name="Beletskiy A.V."/>
            <person name="Kuznetsov B.B."/>
            <person name="Skryabin K.G."/>
        </authorList>
    </citation>
    <scope>NUCLEOTIDE SEQUENCE [LARGE SCALE GENOMIC DNA]</scope>
    <source>
        <strain evidence="6 7">SO-1</strain>
    </source>
</reference>
<protein>
    <submittedName>
        <fullName evidence="6">Putative Ner-like DNA-binding prophage protein</fullName>
    </submittedName>
</protein>
<feature type="domain" description="Ner winged helix-turn-helix DNA-binding" evidence="5">
    <location>
        <begin position="3"/>
        <end position="64"/>
    </location>
</feature>
<accession>M3AAF8</accession>
<dbReference type="AlphaFoldDB" id="M3AAF8"/>
<dbReference type="eggNOG" id="COG3423">
    <property type="taxonomic scope" value="Bacteria"/>
</dbReference>
<keyword evidence="7" id="KW-1185">Reference proteome</keyword>
<evidence type="ECO:0000256" key="2">
    <source>
        <dbReference type="ARBA" id="ARBA00023015"/>
    </source>
</evidence>
<dbReference type="SUPFAM" id="SSF47413">
    <property type="entry name" value="lambda repressor-like DNA-binding domains"/>
    <property type="match status" value="1"/>
</dbReference>
<dbReference type="InterPro" id="IPR010982">
    <property type="entry name" value="Lambda_DNA-bd_dom_sf"/>
</dbReference>
<evidence type="ECO:0000256" key="1">
    <source>
        <dbReference type="ARBA" id="ARBA00006157"/>
    </source>
</evidence>